<feature type="compositionally biased region" description="Polar residues" evidence="1">
    <location>
        <begin position="51"/>
        <end position="63"/>
    </location>
</feature>
<feature type="compositionally biased region" description="Low complexity" evidence="1">
    <location>
        <begin position="149"/>
        <end position="159"/>
    </location>
</feature>
<feature type="compositionally biased region" description="Low complexity" evidence="1">
    <location>
        <begin position="322"/>
        <end position="339"/>
    </location>
</feature>
<proteinExistence type="predicted"/>
<reference evidence="2 3" key="1">
    <citation type="journal article" date="2017" name="Gigascience">
        <title>Draft genome of the honey bee ectoparasitic mite, Tropilaelaps mercedesae, is shaped by the parasitic life history.</title>
        <authorList>
            <person name="Dong X."/>
            <person name="Armstrong S.D."/>
            <person name="Xia D."/>
            <person name="Makepeace B.L."/>
            <person name="Darby A.C."/>
            <person name="Kadowaki T."/>
        </authorList>
    </citation>
    <scope>NUCLEOTIDE SEQUENCE [LARGE SCALE GENOMIC DNA]</scope>
    <source>
        <strain evidence="2">Wuxi-XJTLU</strain>
    </source>
</reference>
<dbReference type="InParanoid" id="A0A1V9XS34"/>
<organism evidence="2 3">
    <name type="scientific">Tropilaelaps mercedesae</name>
    <dbReference type="NCBI Taxonomy" id="418985"/>
    <lineage>
        <taxon>Eukaryota</taxon>
        <taxon>Metazoa</taxon>
        <taxon>Ecdysozoa</taxon>
        <taxon>Arthropoda</taxon>
        <taxon>Chelicerata</taxon>
        <taxon>Arachnida</taxon>
        <taxon>Acari</taxon>
        <taxon>Parasitiformes</taxon>
        <taxon>Mesostigmata</taxon>
        <taxon>Gamasina</taxon>
        <taxon>Dermanyssoidea</taxon>
        <taxon>Laelapidae</taxon>
        <taxon>Tropilaelaps</taxon>
    </lineage>
</organism>
<name>A0A1V9XS34_9ACAR</name>
<feature type="region of interest" description="Disordered" evidence="1">
    <location>
        <begin position="27"/>
        <end position="159"/>
    </location>
</feature>
<dbReference type="Proteomes" id="UP000192247">
    <property type="component" value="Unassembled WGS sequence"/>
</dbReference>
<evidence type="ECO:0000313" key="3">
    <source>
        <dbReference type="Proteomes" id="UP000192247"/>
    </source>
</evidence>
<dbReference type="AlphaFoldDB" id="A0A1V9XS34"/>
<keyword evidence="3" id="KW-1185">Reference proteome</keyword>
<feature type="region of interest" description="Disordered" evidence="1">
    <location>
        <begin position="399"/>
        <end position="423"/>
    </location>
</feature>
<feature type="compositionally biased region" description="Basic and acidic residues" evidence="1">
    <location>
        <begin position="238"/>
        <end position="249"/>
    </location>
</feature>
<evidence type="ECO:0000313" key="2">
    <source>
        <dbReference type="EMBL" id="OQR76243.1"/>
    </source>
</evidence>
<dbReference type="EMBL" id="MNPL01005105">
    <property type="protein sequence ID" value="OQR76243.1"/>
    <property type="molecule type" value="Genomic_DNA"/>
</dbReference>
<gene>
    <name evidence="2" type="ORF">BIW11_07905</name>
</gene>
<evidence type="ECO:0000256" key="1">
    <source>
        <dbReference type="SAM" id="MobiDB-lite"/>
    </source>
</evidence>
<feature type="region of interest" description="Disordered" evidence="1">
    <location>
        <begin position="312"/>
        <end position="339"/>
    </location>
</feature>
<sequence length="423" mass="45379">MVVLLTALLRQSPQMYEAEDLKARLATAAGGGGGGGETTRRKRTPRPSPYETPSGQESSQGSSAVVAGRCAVGQRVTTHADDTVSSSSDACPNVRDSNRCRPPTKSTSTANGPRDGKPSTVRKQPLTLVELLTAGVERPPHGPPRISNQHQSGQQLHIQQRTSSEILLHQQQHLSHHQQLQTVHQRHQPLHHAHHHQQHQMVQFSQQQQQHILQRESPPLGLASSRVACGGERPHERCVLDRSTGDRPHSHGNTTTSAMHCGNKKPIEDIELGSRSCILQLLRCPPTGNEDVKQRVWSGGVNSNHMALLDAVSTESSGRGQSTSFSPSLSNPSASSSSSHSLITASASASFTPALSTSATSSEPLIAEADSSNLPLDADLLSEMQMAMLTEPVHLATEPLSVGEDGSDQLLHPDVTSPCTWAR</sequence>
<comment type="caution">
    <text evidence="2">The sequence shown here is derived from an EMBL/GenBank/DDBJ whole genome shotgun (WGS) entry which is preliminary data.</text>
</comment>
<accession>A0A1V9XS34</accession>
<feature type="region of interest" description="Disordered" evidence="1">
    <location>
        <begin position="238"/>
        <end position="260"/>
    </location>
</feature>
<protein>
    <submittedName>
        <fullName evidence="2">Uncharacterized protein</fullName>
    </submittedName>
</protein>
<dbReference type="OrthoDB" id="10529321at2759"/>